<dbReference type="EMBL" id="LAZR01003098">
    <property type="protein sequence ID" value="KKN22033.1"/>
    <property type="molecule type" value="Genomic_DNA"/>
</dbReference>
<comment type="caution">
    <text evidence="1">The sequence shown here is derived from an EMBL/GenBank/DDBJ whole genome shotgun (WGS) entry which is preliminary data.</text>
</comment>
<proteinExistence type="predicted"/>
<sequence length="473" mass="48316">MSTNFPASLDDNLTLGALFTNVVAVTDPVTQIDATYRVNIKDAVLATEARLGITNSTIPTSLSWATLSAGGTDNLGLRFAGSSATWPGLVAEDGIFLDVNTGFCAFHRQGENVNTFYQLATTSSVWSLQGSYDGGNTILTSGAADLALTIAAGDDFTITQGVGTATVLSGAATTLTTGLLDINCTAIAATNAVAVHTQTTNAVNNQEFGSYVADSDNLGDLAAGEIFYGYAADLSMGGDGPVAPARALGAAFYARIASFAGANAYESCGLLADNSWDWGMLSASTVKIEMPGTTEALVIDSDPAAFISAVMVANVATDARSMFINCVEGTLDTPVAARFWVHSNGETHIVADTTNAGLSVTQDGAGQLLLVRSTGPTIRFSVGNDGNTAIVVDNGYAAAAVTITHGAATEPFIKMNGTYAALKANGNVTDNDTGGAVVGPGTNVWTFNGMMKVEVGTGGGGVTAGDYWVALYS</sequence>
<accession>A0A0F9RXW3</accession>
<name>A0A0F9RXW3_9ZZZZ</name>
<dbReference type="AlphaFoldDB" id="A0A0F9RXW3"/>
<organism evidence="1">
    <name type="scientific">marine sediment metagenome</name>
    <dbReference type="NCBI Taxonomy" id="412755"/>
    <lineage>
        <taxon>unclassified sequences</taxon>
        <taxon>metagenomes</taxon>
        <taxon>ecological metagenomes</taxon>
    </lineage>
</organism>
<protein>
    <submittedName>
        <fullName evidence="1">Uncharacterized protein</fullName>
    </submittedName>
</protein>
<gene>
    <name evidence="1" type="ORF">LCGC14_0919340</name>
</gene>
<evidence type="ECO:0000313" key="1">
    <source>
        <dbReference type="EMBL" id="KKN22033.1"/>
    </source>
</evidence>
<reference evidence="1" key="1">
    <citation type="journal article" date="2015" name="Nature">
        <title>Complex archaea that bridge the gap between prokaryotes and eukaryotes.</title>
        <authorList>
            <person name="Spang A."/>
            <person name="Saw J.H."/>
            <person name="Jorgensen S.L."/>
            <person name="Zaremba-Niedzwiedzka K."/>
            <person name="Martijn J."/>
            <person name="Lind A.E."/>
            <person name="van Eijk R."/>
            <person name="Schleper C."/>
            <person name="Guy L."/>
            <person name="Ettema T.J."/>
        </authorList>
    </citation>
    <scope>NUCLEOTIDE SEQUENCE</scope>
</reference>